<dbReference type="Proteomes" id="UP000266673">
    <property type="component" value="Unassembled WGS sequence"/>
</dbReference>
<dbReference type="STRING" id="44941.A0A397TS57"/>
<dbReference type="EMBL" id="QKWP01003543">
    <property type="protein sequence ID" value="RIB00850.1"/>
    <property type="molecule type" value="Genomic_DNA"/>
</dbReference>
<protein>
    <submittedName>
        <fullName evidence="1">Uncharacterized protein</fullName>
    </submittedName>
</protein>
<proteinExistence type="predicted"/>
<reference evidence="1 2" key="1">
    <citation type="submission" date="2018-06" db="EMBL/GenBank/DDBJ databases">
        <title>Comparative genomics reveals the genomic features of Rhizophagus irregularis, R. cerebriforme, R. diaphanum and Gigaspora rosea, and their symbiotic lifestyle signature.</title>
        <authorList>
            <person name="Morin E."/>
            <person name="San Clemente H."/>
            <person name="Chen E.C.H."/>
            <person name="De La Providencia I."/>
            <person name="Hainaut M."/>
            <person name="Kuo A."/>
            <person name="Kohler A."/>
            <person name="Murat C."/>
            <person name="Tang N."/>
            <person name="Roy S."/>
            <person name="Loubradou J."/>
            <person name="Henrissat B."/>
            <person name="Grigoriev I.V."/>
            <person name="Corradi N."/>
            <person name="Roux C."/>
            <person name="Martin F.M."/>
        </authorList>
    </citation>
    <scope>NUCLEOTIDE SEQUENCE [LARGE SCALE GENOMIC DNA]</scope>
    <source>
        <strain evidence="1 2">DAOM 194757</strain>
    </source>
</reference>
<gene>
    <name evidence="1" type="ORF">C2G38_2232719</name>
</gene>
<accession>A0A397TS57</accession>
<evidence type="ECO:0000313" key="2">
    <source>
        <dbReference type="Proteomes" id="UP000266673"/>
    </source>
</evidence>
<sequence length="242" mass="28074">MTKIFYKREHVEKEASIYDLDEMQRLFQEIEPSLKDFFDQLYLVARPLECNEQTMEHSVGTSNEGLNTLINFGTSITSRAVNYKKRRMSDVHGEYVERALAKHSENECSSNPCPILAILCNGAINPKIVDDRLIIKHLDESFIVNFGIPYHDCNWYSKEKCSDEEFVDRLTVHSYDNRLEEKRVVKKNINALLTSLMKEEKNPIKDNSKNIIKDDSKIDEVTDDSKTVKNSLERATELFLKS</sequence>
<evidence type="ECO:0000313" key="1">
    <source>
        <dbReference type="EMBL" id="RIB00850.1"/>
    </source>
</evidence>
<organism evidence="1 2">
    <name type="scientific">Gigaspora rosea</name>
    <dbReference type="NCBI Taxonomy" id="44941"/>
    <lineage>
        <taxon>Eukaryota</taxon>
        <taxon>Fungi</taxon>
        <taxon>Fungi incertae sedis</taxon>
        <taxon>Mucoromycota</taxon>
        <taxon>Glomeromycotina</taxon>
        <taxon>Glomeromycetes</taxon>
        <taxon>Diversisporales</taxon>
        <taxon>Gigasporaceae</taxon>
        <taxon>Gigaspora</taxon>
    </lineage>
</organism>
<dbReference type="OrthoDB" id="2331663at2759"/>
<name>A0A397TS57_9GLOM</name>
<comment type="caution">
    <text evidence="1">The sequence shown here is derived from an EMBL/GenBank/DDBJ whole genome shotgun (WGS) entry which is preliminary data.</text>
</comment>
<keyword evidence="2" id="KW-1185">Reference proteome</keyword>
<dbReference type="AlphaFoldDB" id="A0A397TS57"/>